<name>A0A0R3WGZ9_TAEAS</name>
<evidence type="ECO:0000313" key="2">
    <source>
        <dbReference type="EMBL" id="VDK49064.1"/>
    </source>
</evidence>
<dbReference type="AlphaFoldDB" id="A0A0R3WGZ9"/>
<evidence type="ECO:0000313" key="4">
    <source>
        <dbReference type="WBParaSite" id="TASK_0001014201-mRNA-1"/>
    </source>
</evidence>
<sequence length="114" mass="13144">MAHIDEFELSAPSRQVLEKSEIPESLDPSHSYVHEEPQNCSTEEGCNKDYHCTFCGFTFDRLDVVLFRTEQEHPNERDVINRLRLRLLRAAFDPKGYRLRNADKKDSVSSSVSG</sequence>
<dbReference type="EMBL" id="UYRS01020553">
    <property type="protein sequence ID" value="VDK49064.1"/>
    <property type="molecule type" value="Genomic_DNA"/>
</dbReference>
<feature type="region of interest" description="Disordered" evidence="1">
    <location>
        <begin position="15"/>
        <end position="40"/>
    </location>
</feature>
<reference evidence="4" key="1">
    <citation type="submission" date="2017-02" db="UniProtKB">
        <authorList>
            <consortium name="WormBaseParasite"/>
        </authorList>
    </citation>
    <scope>IDENTIFICATION</scope>
</reference>
<protein>
    <submittedName>
        <fullName evidence="4">C2H2-type domain-containing protein</fullName>
    </submittedName>
</protein>
<gene>
    <name evidence="2" type="ORF">TASK_LOCUS10143</name>
</gene>
<dbReference type="Proteomes" id="UP000282613">
    <property type="component" value="Unassembled WGS sequence"/>
</dbReference>
<dbReference type="WBParaSite" id="TASK_0001014201-mRNA-1">
    <property type="protein sequence ID" value="TASK_0001014201-mRNA-1"/>
    <property type="gene ID" value="TASK_0001014201"/>
</dbReference>
<organism evidence="4">
    <name type="scientific">Taenia asiatica</name>
    <name type="common">Asian tapeworm</name>
    <dbReference type="NCBI Taxonomy" id="60517"/>
    <lineage>
        <taxon>Eukaryota</taxon>
        <taxon>Metazoa</taxon>
        <taxon>Spiralia</taxon>
        <taxon>Lophotrochozoa</taxon>
        <taxon>Platyhelminthes</taxon>
        <taxon>Cestoda</taxon>
        <taxon>Eucestoda</taxon>
        <taxon>Cyclophyllidea</taxon>
        <taxon>Taeniidae</taxon>
        <taxon>Taenia</taxon>
    </lineage>
</organism>
<keyword evidence="3" id="KW-1185">Reference proteome</keyword>
<evidence type="ECO:0000313" key="3">
    <source>
        <dbReference type="Proteomes" id="UP000282613"/>
    </source>
</evidence>
<proteinExistence type="predicted"/>
<reference evidence="2 3" key="2">
    <citation type="submission" date="2018-11" db="EMBL/GenBank/DDBJ databases">
        <authorList>
            <consortium name="Pathogen Informatics"/>
        </authorList>
    </citation>
    <scope>NUCLEOTIDE SEQUENCE [LARGE SCALE GENOMIC DNA]</scope>
</reference>
<accession>A0A0R3WGZ9</accession>
<evidence type="ECO:0000256" key="1">
    <source>
        <dbReference type="SAM" id="MobiDB-lite"/>
    </source>
</evidence>